<evidence type="ECO:0000256" key="10">
    <source>
        <dbReference type="HAMAP-Rule" id="MF_00121"/>
    </source>
</evidence>
<evidence type="ECO:0000259" key="11">
    <source>
        <dbReference type="SMART" id="SM00845"/>
    </source>
</evidence>
<keyword evidence="5 10" id="KW-0067">ATP-binding</keyword>
<dbReference type="GO" id="GO:0050567">
    <property type="term" value="F:glutaminyl-tRNA synthase (glutamine-hydrolyzing) activity"/>
    <property type="evidence" value="ECO:0007669"/>
    <property type="project" value="UniProtKB-UniRule"/>
</dbReference>
<dbReference type="InterPro" id="IPR042114">
    <property type="entry name" value="GatB_C_1"/>
</dbReference>
<dbReference type="FunFam" id="1.10.10.410:FF:000001">
    <property type="entry name" value="Aspartyl/glutamyl-tRNA(Asn/Gln) amidotransferase subunit B"/>
    <property type="match status" value="1"/>
</dbReference>
<name>A0A1F5KE68_9BACT</name>
<evidence type="ECO:0000256" key="4">
    <source>
        <dbReference type="ARBA" id="ARBA00022741"/>
    </source>
</evidence>
<reference evidence="12 13" key="1">
    <citation type="journal article" date="2016" name="Nat. Commun.">
        <title>Thousands of microbial genomes shed light on interconnected biogeochemical processes in an aquifer system.</title>
        <authorList>
            <person name="Anantharaman K."/>
            <person name="Brown C.T."/>
            <person name="Hug L.A."/>
            <person name="Sharon I."/>
            <person name="Castelle C.J."/>
            <person name="Probst A.J."/>
            <person name="Thomas B.C."/>
            <person name="Singh A."/>
            <person name="Wilkins M.J."/>
            <person name="Karaoz U."/>
            <person name="Brodie E.L."/>
            <person name="Williams K.H."/>
            <person name="Hubbard S.S."/>
            <person name="Banfield J.F."/>
        </authorList>
    </citation>
    <scope>NUCLEOTIDE SEQUENCE [LARGE SCALE GENOMIC DNA]</scope>
</reference>
<dbReference type="HAMAP" id="MF_00121">
    <property type="entry name" value="GatB"/>
    <property type="match status" value="1"/>
</dbReference>
<dbReference type="GO" id="GO:0050566">
    <property type="term" value="F:asparaginyl-tRNA synthase (glutamine-hydrolyzing) activity"/>
    <property type="evidence" value="ECO:0007669"/>
    <property type="project" value="RHEA"/>
</dbReference>
<dbReference type="Pfam" id="PF02934">
    <property type="entry name" value="GatB_N"/>
    <property type="match status" value="1"/>
</dbReference>
<dbReference type="InterPro" id="IPR017958">
    <property type="entry name" value="Gln-tRNA_amidoTrfase_suB_CS"/>
</dbReference>
<dbReference type="EC" id="6.3.5.-" evidence="10"/>
<dbReference type="Gene3D" id="1.10.10.410">
    <property type="match status" value="1"/>
</dbReference>
<keyword evidence="4 10" id="KW-0547">Nucleotide-binding</keyword>
<proteinExistence type="inferred from homology"/>
<feature type="domain" description="Asn/Gln amidotransferase" evidence="11">
    <location>
        <begin position="331"/>
        <end position="441"/>
    </location>
</feature>
<accession>A0A1F5KE68</accession>
<comment type="function">
    <text evidence="7 10">Allows the formation of correctly charged Asn-tRNA(Asn) or Gln-tRNA(Gln) through the transamidation of misacylated Asp-tRNA(Asn) or Glu-tRNA(Gln) in organisms which lack either or both of asparaginyl-tRNA or glutaminyl-tRNA synthetases. The reaction takes place in the presence of glutamine and ATP through an activated phospho-Asp-tRNA(Asn) or phospho-Glu-tRNA(Gln).</text>
</comment>
<evidence type="ECO:0000256" key="7">
    <source>
        <dbReference type="ARBA" id="ARBA00024799"/>
    </source>
</evidence>
<dbReference type="Pfam" id="PF02637">
    <property type="entry name" value="GatB_Yqey"/>
    <property type="match status" value="1"/>
</dbReference>
<dbReference type="SUPFAM" id="SSF55931">
    <property type="entry name" value="Glutamine synthetase/guanido kinase"/>
    <property type="match status" value="1"/>
</dbReference>
<dbReference type="PROSITE" id="PS01234">
    <property type="entry name" value="GATB"/>
    <property type="match status" value="1"/>
</dbReference>
<evidence type="ECO:0000256" key="8">
    <source>
        <dbReference type="ARBA" id="ARBA00047380"/>
    </source>
</evidence>
<sequence length="443" mass="50828">MNKVYETVIGIEVHVELNTKTKMFCRCSADYFGKKPNTHTCPVCLGIPGALPYINEEAIKKCMRIGLALNCSVNEQSYFERKNYFYPDLAKGYQISQLVKPLNINGQLEVEDESGVTSIIRINRVHQEEDTGKLTHVGSETLIDFNRSGVPLVEIVTEPDFHSSAQVKDYAKKLQQIFRYLGVSNADMERGDMRLEANVSVRPVGQKELPPYRVELKNINSFRFMQAAIEYEIKRQIWVLERGETLTQETRGWNETKKETYLQRSKEEAHDYRYFPEPDLPELKIDTLQLRELLRKQLPELPAQKVKRFFDEYGLNKAQIAMMADSKEMAEFFEEAVKVGSKYKVESIKVANFIINKKVNIEDINPEQLIKDIVNQNTGMISDEKELEKVVKEVIDENSKAVEDFKAGKEVALQVIIGSVMKKTKGKAEIKKVKEILEGVLKS</sequence>
<keyword evidence="3 10" id="KW-0436">Ligase</keyword>
<dbReference type="GO" id="GO:0006412">
    <property type="term" value="P:translation"/>
    <property type="evidence" value="ECO:0007669"/>
    <property type="project" value="UniProtKB-UniRule"/>
</dbReference>
<dbReference type="InterPro" id="IPR018027">
    <property type="entry name" value="Asn/Gln_amidotransferase"/>
</dbReference>
<dbReference type="Proteomes" id="UP000176527">
    <property type="component" value="Unassembled WGS sequence"/>
</dbReference>
<dbReference type="Gene3D" id="1.10.150.380">
    <property type="entry name" value="GatB domain, N-terminal subdomain"/>
    <property type="match status" value="1"/>
</dbReference>
<dbReference type="InterPro" id="IPR023168">
    <property type="entry name" value="GatB_Yqey_C_2"/>
</dbReference>
<dbReference type="InterPro" id="IPR006075">
    <property type="entry name" value="Asn/Gln-tRNA_Trfase_suB/E_cat"/>
</dbReference>
<gene>
    <name evidence="10" type="primary">gatB</name>
    <name evidence="12" type="ORF">A3F00_04070</name>
</gene>
<evidence type="ECO:0000256" key="2">
    <source>
        <dbReference type="ARBA" id="ARBA00011123"/>
    </source>
</evidence>
<evidence type="ECO:0000256" key="1">
    <source>
        <dbReference type="ARBA" id="ARBA00005306"/>
    </source>
</evidence>
<evidence type="ECO:0000256" key="5">
    <source>
        <dbReference type="ARBA" id="ARBA00022840"/>
    </source>
</evidence>
<comment type="catalytic activity">
    <reaction evidence="9 10">
        <text>L-glutamyl-tRNA(Gln) + L-glutamine + ATP + H2O = L-glutaminyl-tRNA(Gln) + L-glutamate + ADP + phosphate + H(+)</text>
        <dbReference type="Rhea" id="RHEA:17521"/>
        <dbReference type="Rhea" id="RHEA-COMP:9681"/>
        <dbReference type="Rhea" id="RHEA-COMP:9684"/>
        <dbReference type="ChEBI" id="CHEBI:15377"/>
        <dbReference type="ChEBI" id="CHEBI:15378"/>
        <dbReference type="ChEBI" id="CHEBI:29985"/>
        <dbReference type="ChEBI" id="CHEBI:30616"/>
        <dbReference type="ChEBI" id="CHEBI:43474"/>
        <dbReference type="ChEBI" id="CHEBI:58359"/>
        <dbReference type="ChEBI" id="CHEBI:78520"/>
        <dbReference type="ChEBI" id="CHEBI:78521"/>
        <dbReference type="ChEBI" id="CHEBI:456216"/>
    </reaction>
</comment>
<evidence type="ECO:0000256" key="6">
    <source>
        <dbReference type="ARBA" id="ARBA00022917"/>
    </source>
</evidence>
<evidence type="ECO:0000256" key="3">
    <source>
        <dbReference type="ARBA" id="ARBA00022598"/>
    </source>
</evidence>
<dbReference type="InterPro" id="IPR003789">
    <property type="entry name" value="Asn/Gln_tRNA_amidoTrase-B-like"/>
</dbReference>
<dbReference type="SMART" id="SM00845">
    <property type="entry name" value="GatB_Yqey"/>
    <property type="match status" value="1"/>
</dbReference>
<evidence type="ECO:0000256" key="9">
    <source>
        <dbReference type="ARBA" id="ARBA00047913"/>
    </source>
</evidence>
<dbReference type="GO" id="GO:0070681">
    <property type="term" value="P:glutaminyl-tRNAGln biosynthesis via transamidation"/>
    <property type="evidence" value="ECO:0007669"/>
    <property type="project" value="TreeGrafter"/>
</dbReference>
<comment type="similarity">
    <text evidence="1 10">Belongs to the GatB/GatE family. GatB subfamily.</text>
</comment>
<evidence type="ECO:0000313" key="13">
    <source>
        <dbReference type="Proteomes" id="UP000176527"/>
    </source>
</evidence>
<dbReference type="NCBIfam" id="NF004014">
    <property type="entry name" value="PRK05477.1-4"/>
    <property type="match status" value="1"/>
</dbReference>
<dbReference type="EMBL" id="MFDE01000003">
    <property type="protein sequence ID" value="OGE39237.1"/>
    <property type="molecule type" value="Genomic_DNA"/>
</dbReference>
<dbReference type="AlphaFoldDB" id="A0A1F5KE68"/>
<comment type="catalytic activity">
    <reaction evidence="8 10">
        <text>L-aspartyl-tRNA(Asn) + L-glutamine + ATP + H2O = L-asparaginyl-tRNA(Asn) + L-glutamate + ADP + phosphate + 2 H(+)</text>
        <dbReference type="Rhea" id="RHEA:14513"/>
        <dbReference type="Rhea" id="RHEA-COMP:9674"/>
        <dbReference type="Rhea" id="RHEA-COMP:9677"/>
        <dbReference type="ChEBI" id="CHEBI:15377"/>
        <dbReference type="ChEBI" id="CHEBI:15378"/>
        <dbReference type="ChEBI" id="CHEBI:29985"/>
        <dbReference type="ChEBI" id="CHEBI:30616"/>
        <dbReference type="ChEBI" id="CHEBI:43474"/>
        <dbReference type="ChEBI" id="CHEBI:58359"/>
        <dbReference type="ChEBI" id="CHEBI:78515"/>
        <dbReference type="ChEBI" id="CHEBI:78516"/>
        <dbReference type="ChEBI" id="CHEBI:456216"/>
    </reaction>
</comment>
<dbReference type="GO" id="GO:0005524">
    <property type="term" value="F:ATP binding"/>
    <property type="evidence" value="ECO:0007669"/>
    <property type="project" value="UniProtKB-KW"/>
</dbReference>
<dbReference type="PANTHER" id="PTHR11659:SF0">
    <property type="entry name" value="GLUTAMYL-TRNA(GLN) AMIDOTRANSFERASE SUBUNIT B, MITOCHONDRIAL"/>
    <property type="match status" value="1"/>
</dbReference>
<comment type="caution">
    <text evidence="12">The sequence shown here is derived from an EMBL/GenBank/DDBJ whole genome shotgun (WGS) entry which is preliminary data.</text>
</comment>
<dbReference type="NCBIfam" id="TIGR00133">
    <property type="entry name" value="gatB"/>
    <property type="match status" value="1"/>
</dbReference>
<evidence type="ECO:0000313" key="12">
    <source>
        <dbReference type="EMBL" id="OGE39237.1"/>
    </source>
</evidence>
<dbReference type="NCBIfam" id="NF004012">
    <property type="entry name" value="PRK05477.1-2"/>
    <property type="match status" value="1"/>
</dbReference>
<dbReference type="InterPro" id="IPR017959">
    <property type="entry name" value="Asn/Gln-tRNA_amidoTrfase_suB/E"/>
</dbReference>
<dbReference type="SUPFAM" id="SSF89095">
    <property type="entry name" value="GatB/YqeY motif"/>
    <property type="match status" value="1"/>
</dbReference>
<organism evidence="12 13">
    <name type="scientific">Candidatus Daviesbacteria bacterium RIFCSPHIGHO2_12_FULL_37_11</name>
    <dbReference type="NCBI Taxonomy" id="1797777"/>
    <lineage>
        <taxon>Bacteria</taxon>
        <taxon>Candidatus Daviesiibacteriota</taxon>
    </lineage>
</organism>
<comment type="subunit">
    <text evidence="2 10">Heterotrimer of A, B and C subunits.</text>
</comment>
<keyword evidence="6 10" id="KW-0648">Protein biosynthesis</keyword>
<dbReference type="PANTHER" id="PTHR11659">
    <property type="entry name" value="GLUTAMYL-TRNA GLN AMIDOTRANSFERASE SUBUNIT B MITOCHONDRIAL AND PROKARYOTIC PET112-RELATED"/>
    <property type="match status" value="1"/>
</dbReference>
<protein>
    <recommendedName>
        <fullName evidence="10">Aspartyl/glutamyl-tRNA(Asn/Gln) amidotransferase subunit B</fullName>
        <shortName evidence="10">Asp/Glu-ADT subunit B</shortName>
        <ecNumber evidence="10">6.3.5.-</ecNumber>
    </recommendedName>
</protein>
<dbReference type="InterPro" id="IPR014746">
    <property type="entry name" value="Gln_synth/guanido_kin_cat_dom"/>
</dbReference>
<dbReference type="InterPro" id="IPR004413">
    <property type="entry name" value="GatB"/>
</dbReference>